<keyword evidence="3" id="KW-1185">Reference proteome</keyword>
<sequence length="429" mass="46656">MVKVRPLAALGLILLFAADAAANESSRPAHAAENHVVEQEARPLSVPSPLQMVRTLHLMQDQIATGSTEAHIGQRGLLGVLDTRFMELAPEVWQSGKNVYAAVSFVLSGGNPGLLRKLLDLGSSVVTENDRPLVEGALAYVEGREEAAYNALVSLDPRTFPPTMSAQLALVQSALVVRKDPAKSDELLDFVRLQVPGTLLEEAALRRQVFVASQTDRIEKFQSLATGYLRRFRHSIYAGNFRQRLASASTRIDFGQDKSRFDGFVTMMQELEPEARRDLYLLAARASVEQGFTKSARLLSEQAQKLAEGDPVSASRAKLYRAASMITSPEEIKAAAEDLRQIDRSHLPASDVTLLDSAIAMAGHIQTMPGTPKALAEKPKPLLTKAAAEKTADTSTQAQGLEQLQALSKARDALSRVDRLIKNQASVTQ</sequence>
<gene>
    <name evidence="2" type="ORF">ACETIH_27620</name>
</gene>
<feature type="chain" id="PRO_5047263340" evidence="1">
    <location>
        <begin position="23"/>
        <end position="429"/>
    </location>
</feature>
<evidence type="ECO:0000313" key="2">
    <source>
        <dbReference type="EMBL" id="MFC1460412.1"/>
    </source>
</evidence>
<evidence type="ECO:0000256" key="1">
    <source>
        <dbReference type="SAM" id="SignalP"/>
    </source>
</evidence>
<keyword evidence="1" id="KW-0732">Signal</keyword>
<feature type="signal peptide" evidence="1">
    <location>
        <begin position="1"/>
        <end position="22"/>
    </location>
</feature>
<dbReference type="Proteomes" id="UP001593940">
    <property type="component" value="Unassembled WGS sequence"/>
</dbReference>
<evidence type="ECO:0000313" key="3">
    <source>
        <dbReference type="Proteomes" id="UP001593940"/>
    </source>
</evidence>
<protein>
    <submittedName>
        <fullName evidence="2">Chemotaxis protein MotC</fullName>
    </submittedName>
</protein>
<name>A0ABV6YHB6_9HYPH</name>
<dbReference type="RefSeq" id="WP_377031646.1">
    <property type="nucleotide sequence ID" value="NZ_JBHOMY010000121.1"/>
</dbReference>
<comment type="caution">
    <text evidence="2">The sequence shown here is derived from an EMBL/GenBank/DDBJ whole genome shotgun (WGS) entry which is preliminary data.</text>
</comment>
<reference evidence="2 3" key="1">
    <citation type="submission" date="2024-09" db="EMBL/GenBank/DDBJ databases">
        <title>Nodulacao em especies de Leguminosae Basais da Amazonia e Caracterizacao dos Rizobios e Bacterias Associadas aos Nodulos.</title>
        <authorList>
            <person name="Jambeiro I.C.A."/>
            <person name="Lopes I.S."/>
            <person name="Aguiar E.R.G.R."/>
            <person name="Santos A.F.J."/>
            <person name="Dos Santos J.M.F."/>
            <person name="Gross E."/>
        </authorList>
    </citation>
    <scope>NUCLEOTIDE SEQUENCE [LARGE SCALE GENOMIC DNA]</scope>
    <source>
        <strain evidence="2 3">BRUESC1165</strain>
    </source>
</reference>
<proteinExistence type="predicted"/>
<accession>A0ABV6YHB6</accession>
<dbReference type="EMBL" id="JBHOMY010000121">
    <property type="protein sequence ID" value="MFC1460412.1"/>
    <property type="molecule type" value="Genomic_DNA"/>
</dbReference>
<organism evidence="2 3">
    <name type="scientific">Microvirga arabica</name>
    <dbReference type="NCBI Taxonomy" id="1128671"/>
    <lineage>
        <taxon>Bacteria</taxon>
        <taxon>Pseudomonadati</taxon>
        <taxon>Pseudomonadota</taxon>
        <taxon>Alphaproteobacteria</taxon>
        <taxon>Hyphomicrobiales</taxon>
        <taxon>Methylobacteriaceae</taxon>
        <taxon>Microvirga</taxon>
    </lineage>
</organism>